<evidence type="ECO:0000313" key="3">
    <source>
        <dbReference type="EMBL" id="QNP64201.1"/>
    </source>
</evidence>
<evidence type="ECO:0000256" key="2">
    <source>
        <dbReference type="SAM" id="Phobius"/>
    </source>
</evidence>
<dbReference type="InterPro" id="IPR046112">
    <property type="entry name" value="DUF6049"/>
</dbReference>
<keyword evidence="2" id="KW-0812">Transmembrane</keyword>
<accession>A0A7H0HUI5</accession>
<dbReference type="EMBL" id="CP060825">
    <property type="protein sequence ID" value="QNP64201.1"/>
    <property type="molecule type" value="Genomic_DNA"/>
</dbReference>
<keyword evidence="2" id="KW-1133">Transmembrane helix</keyword>
<dbReference type="Proteomes" id="UP000516230">
    <property type="component" value="Chromosome"/>
</dbReference>
<organism evidence="3 4">
    <name type="scientific">Streptomyces genisteinicus</name>
    <dbReference type="NCBI Taxonomy" id="2768068"/>
    <lineage>
        <taxon>Bacteria</taxon>
        <taxon>Bacillati</taxon>
        <taxon>Actinomycetota</taxon>
        <taxon>Actinomycetes</taxon>
        <taxon>Kitasatosporales</taxon>
        <taxon>Streptomycetaceae</taxon>
        <taxon>Streptomyces</taxon>
    </lineage>
</organism>
<name>A0A7H0HUI5_9ACTN</name>
<dbReference type="KEGG" id="sgj:IAG43_15680"/>
<keyword evidence="4" id="KW-1185">Reference proteome</keyword>
<proteinExistence type="predicted"/>
<feature type="region of interest" description="Disordered" evidence="1">
    <location>
        <begin position="732"/>
        <end position="791"/>
    </location>
</feature>
<keyword evidence="2" id="KW-0472">Membrane</keyword>
<protein>
    <submittedName>
        <fullName evidence="3">Uncharacterized protein</fullName>
    </submittedName>
</protein>
<feature type="compositionally biased region" description="Low complexity" evidence="1">
    <location>
        <begin position="732"/>
        <end position="749"/>
    </location>
</feature>
<dbReference type="RefSeq" id="WP_187741340.1">
    <property type="nucleotide sequence ID" value="NZ_CP060825.1"/>
</dbReference>
<sequence length="791" mass="83636">MAEAADTQGMRTPPARRWLRRTASVIVGLPLVAGLLGGPGAPGAAAAEDATGSSTVDVSLNTMTPASPGEKDTIRITGTVVNRGKQPITDAQVDLRVGQQLTGRTAIDRAAERVADGRSFDPILDGSRIDDKYAVEIPRLASGVSHDFSLSVPAGQLDLDEDGGVYQLGVSLTGQTEALRFDQVLGIERTFLPWQPEATEKRTQLTYLWPLISTTHLTSETGSDEQQTPVFEDESLVAELAPGGRLEQMVSLGAQLPVTWVVDPDLLATVDAMAEGYVVRQGDTTVPGGEKNRKIAQEWLNELGKAVQGRTVVALPFADPDLASLAHRGKAVSGSLSHLRPATEVAGTTVESTLLTTPSVDFAWPVDGAVDSAIVDVATSAGADNIIARSDSIGDDLAYTPTAARPIGGGTTAVVADSRLSKAFGGDMTRADDSSLAVQTFLAQTLALTRQDQEKQRSIVVAPQRMPTAAQAQTMARALQALDGKRWTQPLDLPAAAEAKPDAEANTRVPRASEYPARLRKQEMPVAAFREISGTQKKLDMFEGILTQADRVSTPFGRAIDRQLSTSWRGNPQGAQQYRSGVQTNLKNLSEEVQLIQKSDVTLSGRSAMIPVTVQNQLVQGVDDLVLRLTSQSPTRLGLDDKAIAEQPVRVGGGHSQTVKFPATANANGQVQMTAQLFTRDGTPYGESMAFTVKVSEITPQVMLVIAGGVLLLVLAGIRMYTQRRRAAALEAAESASEPLERTAGTTPGAGTGEDVPEAGDGPDPGQASDLSPDTRPESADPSGAGEKVDR</sequence>
<dbReference type="Pfam" id="PF19516">
    <property type="entry name" value="DUF6049"/>
    <property type="match status" value="1"/>
</dbReference>
<evidence type="ECO:0000313" key="4">
    <source>
        <dbReference type="Proteomes" id="UP000516230"/>
    </source>
</evidence>
<feature type="transmembrane region" description="Helical" evidence="2">
    <location>
        <begin position="698"/>
        <end position="718"/>
    </location>
</feature>
<gene>
    <name evidence="3" type="ORF">IAG43_15680</name>
</gene>
<evidence type="ECO:0000256" key="1">
    <source>
        <dbReference type="SAM" id="MobiDB-lite"/>
    </source>
</evidence>
<dbReference type="AlphaFoldDB" id="A0A7H0HUI5"/>
<reference evidence="3 4" key="1">
    <citation type="submission" date="2020-08" db="EMBL/GenBank/DDBJ databases">
        <title>A novel species.</title>
        <authorList>
            <person name="Gao J."/>
        </authorList>
    </citation>
    <scope>NUCLEOTIDE SEQUENCE [LARGE SCALE GENOMIC DNA]</scope>
    <source>
        <strain evidence="3 4">CRPJ-33</strain>
    </source>
</reference>